<feature type="domain" description="CXC" evidence="9">
    <location>
        <begin position="992"/>
        <end position="1109"/>
    </location>
</feature>
<dbReference type="InterPro" id="IPR001214">
    <property type="entry name" value="SET_dom"/>
</dbReference>
<feature type="compositionally biased region" description="Polar residues" evidence="7">
    <location>
        <begin position="212"/>
        <end position="234"/>
    </location>
</feature>
<feature type="compositionally biased region" description="Polar residues" evidence="7">
    <location>
        <begin position="168"/>
        <end position="183"/>
    </location>
</feature>
<dbReference type="SMART" id="SM00317">
    <property type="entry name" value="SET"/>
    <property type="match status" value="1"/>
</dbReference>
<dbReference type="GO" id="GO:0031507">
    <property type="term" value="P:heterochromatin formation"/>
    <property type="evidence" value="ECO:0007669"/>
    <property type="project" value="TreeGrafter"/>
</dbReference>
<evidence type="ECO:0000256" key="4">
    <source>
        <dbReference type="ARBA" id="ARBA00023015"/>
    </source>
</evidence>
<evidence type="ECO:0000256" key="7">
    <source>
        <dbReference type="SAM" id="MobiDB-lite"/>
    </source>
</evidence>
<feature type="compositionally biased region" description="Low complexity" evidence="7">
    <location>
        <begin position="1"/>
        <end position="10"/>
    </location>
</feature>
<feature type="region of interest" description="Disordered" evidence="7">
    <location>
        <begin position="518"/>
        <end position="617"/>
    </location>
</feature>
<comment type="catalytic activity">
    <reaction evidence="6">
        <text>L-lysyl(27)-[histone H3] + 3 S-adenosyl-L-methionine = N(6),N(6),N(6)-trimethyl-L-lysyl(27)-[histone H3] + 3 S-adenosyl-L-homocysteine + 3 H(+)</text>
        <dbReference type="Rhea" id="RHEA:60292"/>
        <dbReference type="Rhea" id="RHEA-COMP:15535"/>
        <dbReference type="Rhea" id="RHEA-COMP:15548"/>
        <dbReference type="ChEBI" id="CHEBI:15378"/>
        <dbReference type="ChEBI" id="CHEBI:29969"/>
        <dbReference type="ChEBI" id="CHEBI:57856"/>
        <dbReference type="ChEBI" id="CHEBI:59789"/>
        <dbReference type="ChEBI" id="CHEBI:61961"/>
        <dbReference type="EC" id="2.1.1.356"/>
    </reaction>
</comment>
<evidence type="ECO:0000259" key="8">
    <source>
        <dbReference type="PROSITE" id="PS50280"/>
    </source>
</evidence>
<feature type="compositionally biased region" description="Polar residues" evidence="7">
    <location>
        <begin position="476"/>
        <end position="491"/>
    </location>
</feature>
<dbReference type="PANTHER" id="PTHR45747">
    <property type="entry name" value="HISTONE-LYSINE N-METHYLTRANSFERASE E(Z)"/>
    <property type="match status" value="1"/>
</dbReference>
<dbReference type="GO" id="GO:0032259">
    <property type="term" value="P:methylation"/>
    <property type="evidence" value="ECO:0007669"/>
    <property type="project" value="UniProtKB-KW"/>
</dbReference>
<organism evidence="10 11">
    <name type="scientific">Pseudocercospora fuligena</name>
    <dbReference type="NCBI Taxonomy" id="685502"/>
    <lineage>
        <taxon>Eukaryota</taxon>
        <taxon>Fungi</taxon>
        <taxon>Dikarya</taxon>
        <taxon>Ascomycota</taxon>
        <taxon>Pezizomycotina</taxon>
        <taxon>Dothideomycetes</taxon>
        <taxon>Dothideomycetidae</taxon>
        <taxon>Mycosphaerellales</taxon>
        <taxon>Mycosphaerellaceae</taxon>
        <taxon>Pseudocercospora</taxon>
    </lineage>
</organism>
<dbReference type="Pfam" id="PF18264">
    <property type="entry name" value="preSET_CXC"/>
    <property type="match status" value="1"/>
</dbReference>
<feature type="region of interest" description="Disordered" evidence="7">
    <location>
        <begin position="476"/>
        <end position="495"/>
    </location>
</feature>
<feature type="compositionally biased region" description="Basic and acidic residues" evidence="7">
    <location>
        <begin position="41"/>
        <end position="60"/>
    </location>
</feature>
<feature type="compositionally biased region" description="Polar residues" evidence="7">
    <location>
        <begin position="312"/>
        <end position="326"/>
    </location>
</feature>
<comment type="caution">
    <text evidence="10">The sequence shown here is derived from an EMBL/GenBank/DDBJ whole genome shotgun (WGS) entry which is preliminary data.</text>
</comment>
<dbReference type="SUPFAM" id="SSF82199">
    <property type="entry name" value="SET domain"/>
    <property type="match status" value="1"/>
</dbReference>
<feature type="compositionally biased region" description="Basic residues" evidence="7">
    <location>
        <begin position="1410"/>
        <end position="1422"/>
    </location>
</feature>
<keyword evidence="4" id="KW-0805">Transcription regulation</keyword>
<dbReference type="PANTHER" id="PTHR45747:SF4">
    <property type="entry name" value="HISTONE-LYSINE N-METHYLTRANSFERASE E(Z)"/>
    <property type="match status" value="1"/>
</dbReference>
<evidence type="ECO:0000256" key="6">
    <source>
        <dbReference type="ARBA" id="ARBA00048568"/>
    </source>
</evidence>
<name>A0A8H6RIJ3_9PEZI</name>
<feature type="compositionally biased region" description="Polar residues" evidence="7">
    <location>
        <begin position="278"/>
        <end position="302"/>
    </location>
</feature>
<feature type="compositionally biased region" description="Basic and acidic residues" evidence="7">
    <location>
        <begin position="358"/>
        <end position="371"/>
    </location>
</feature>
<dbReference type="GO" id="GO:0003682">
    <property type="term" value="F:chromatin binding"/>
    <property type="evidence" value="ECO:0007669"/>
    <property type="project" value="TreeGrafter"/>
</dbReference>
<keyword evidence="1 10" id="KW-0489">Methyltransferase</keyword>
<evidence type="ECO:0000313" key="10">
    <source>
        <dbReference type="EMBL" id="KAF7191242.1"/>
    </source>
</evidence>
<feature type="compositionally biased region" description="Polar residues" evidence="7">
    <location>
        <begin position="127"/>
        <end position="150"/>
    </location>
</feature>
<dbReference type="EMBL" id="JABCIY010000158">
    <property type="protein sequence ID" value="KAF7191242.1"/>
    <property type="molecule type" value="Genomic_DNA"/>
</dbReference>
<feature type="compositionally biased region" description="Basic residues" evidence="7">
    <location>
        <begin position="1300"/>
        <end position="1318"/>
    </location>
</feature>
<evidence type="ECO:0000256" key="2">
    <source>
        <dbReference type="ARBA" id="ARBA00022679"/>
    </source>
</evidence>
<evidence type="ECO:0000259" key="9">
    <source>
        <dbReference type="PROSITE" id="PS51633"/>
    </source>
</evidence>
<feature type="compositionally biased region" description="Acidic residues" evidence="7">
    <location>
        <begin position="1334"/>
        <end position="1346"/>
    </location>
</feature>
<feature type="compositionally biased region" description="Polar residues" evidence="7">
    <location>
        <begin position="425"/>
        <end position="454"/>
    </location>
</feature>
<feature type="region of interest" description="Disordered" evidence="7">
    <location>
        <begin position="1"/>
        <end position="468"/>
    </location>
</feature>
<evidence type="ECO:0000256" key="5">
    <source>
        <dbReference type="ARBA" id="ARBA00023163"/>
    </source>
</evidence>
<dbReference type="InterPro" id="IPR045318">
    <property type="entry name" value="EZH1/2-like"/>
</dbReference>
<evidence type="ECO:0000313" key="11">
    <source>
        <dbReference type="Proteomes" id="UP000660729"/>
    </source>
</evidence>
<protein>
    <submittedName>
        <fullName evidence="10">Histone-lysine N-methyltransferase E(Z)</fullName>
    </submittedName>
</protein>
<keyword evidence="2 10" id="KW-0808">Transferase</keyword>
<sequence length="1422" mass="156976">MPPEKSIVIDFSDDDDVPAPVRQAPRPQQRSAPKSIGAIRQQDRRDVPRNGRDNPQRVREGLASNSRQFSASSKINDHSTAPRKLQPSSIFRSERPSDAASSQGSRGLAPKTTVRPEASESRRQGPVNLSQRENLIRDGSSQLRASNGPHSSRSGSQSTQLSTQSQRAITPNSAKQAPGTSHARSPFQGQKRAREDEGASTAPQTRPRIAFKTSQSVAQPSLTSMGRTEHSTALASKGAQYARRSGATDVIDLTKSPEPESPKTGKRPQLRQVPSGAGQRQSPQAESTVQTSTPQAVSNGKKSASVIAASEGLQNSTFQASLSAAPSGTDRTRVHPLSPKHPKAPTLSETVKILGQARRTEEKMGEDEQSRPLEIPESPPLLPSGVDRTPPPPSRKSMGPTSSSPHGKYIRRRQAAGHFGDTMPKTATINNDKTSSPPLPDTSNLTRYSVPTGTESDEDTTYGSLGSKASNALSSFEKSAPLTPQQKTTAYQVPISKAGTPTFRAGLEASSSSLVPIAARKDIRPTKGSAAQHAKAQSQEKSFGSSSSSFDEQSKVLHNADTIAAKGEEVSLGPSQMKDKEKAGIQTTDLDERVQRPNLNKDAASSKQDSGVFIPSASPALKSPMPAFAGAGIAKHIELAVGRYFEESRKDNEHWTRTELRRARHDTTKLSSGGSEKKPTSVFKSLKPIRLNVVTERNPPQSNTAKLCVEQFPCATSKPARTFYALECDMFKTRAADVPPYSHYVSIKNNFLAGNEKTLQHWPYFGDDFDLEEAKGLKIHYYPDIDSRERKLLRLGQAESFAAYAEDMLSQIGCDWSDVLWFLLDPSPDVGGLPDAQKAVQNRHKYCEEDFDRESSRWSAVLTRLPKAKADTLAKAALLCDQFQRITKFPLWQVARRSGYTRKLLEEAEESETDDQLTCRICMRFNCPYHGEIEESEDEGHADGKDVVATDIINPRDVDIRARVYLPAEIDNNEHAVTKIVDRQSLDYWSKGKWSSLKWQATERKPFYPCHHPGLPCESAKCSCFVEHIMCEKSCSCSRTCPRKFQGCSCSSEKTGRGQKLVCFDDDRCACFQRGRECDPDLCGACGVCSVLDPVYKYRELRGQCRNASIQRGVAKHTMIGDSGIHGLGLYTCEDIRPHDFLGEYKGEIINKAEADRRGAVYEHQKLSYLFSLNETQEIDSTYFGNKVRFINHADKSKCNIYPRIIMVNTVFRIALYGQKKVKPGEELFFDYGPMFPDEQLGGKTQKKAAPRVRNSNLVHDFYDVEQVEDKHGNVRARKVTSDASEDGRSSNDGIDATPRKGHRPAAKKSLNSKKRPRGYSAPGPSAKARRLEDIEEEGMGEDLEPQEATAADGEVNVFEDAEQRLYGYNILDGELPVDPADEEFEPENSASEASHDEDSSMSGDELRFSRRQRGRPRKDTW</sequence>
<gene>
    <name evidence="10" type="ORF">HII31_07265</name>
</gene>
<dbReference type="InterPro" id="IPR026489">
    <property type="entry name" value="CXC_dom"/>
</dbReference>
<feature type="compositionally biased region" description="Low complexity" evidence="7">
    <location>
        <begin position="539"/>
        <end position="551"/>
    </location>
</feature>
<dbReference type="OrthoDB" id="6141102at2759"/>
<dbReference type="InterPro" id="IPR041355">
    <property type="entry name" value="Pre-SET_CXC"/>
</dbReference>
<feature type="compositionally biased region" description="Low complexity" evidence="7">
    <location>
        <begin position="151"/>
        <end position="167"/>
    </location>
</feature>
<feature type="region of interest" description="Disordered" evidence="7">
    <location>
        <begin position="1370"/>
        <end position="1422"/>
    </location>
</feature>
<feature type="compositionally biased region" description="Polar residues" evidence="7">
    <location>
        <begin position="63"/>
        <end position="74"/>
    </location>
</feature>
<dbReference type="Gene3D" id="2.170.270.10">
    <property type="entry name" value="SET domain"/>
    <property type="match status" value="1"/>
</dbReference>
<reference evidence="10" key="1">
    <citation type="submission" date="2020-04" db="EMBL/GenBank/DDBJ databases">
        <title>Draft genome resource of the tomato pathogen Pseudocercospora fuligena.</title>
        <authorList>
            <person name="Zaccaron A."/>
        </authorList>
    </citation>
    <scope>NUCLEOTIDE SEQUENCE</scope>
    <source>
        <strain evidence="10">PF001</strain>
    </source>
</reference>
<keyword evidence="3" id="KW-0949">S-adenosyl-L-methionine</keyword>
<feature type="region of interest" description="Disordered" evidence="7">
    <location>
        <begin position="1273"/>
        <end position="1357"/>
    </location>
</feature>
<evidence type="ECO:0000256" key="3">
    <source>
        <dbReference type="ARBA" id="ARBA00022691"/>
    </source>
</evidence>
<keyword evidence="11" id="KW-1185">Reference proteome</keyword>
<feature type="domain" description="SET" evidence="8">
    <location>
        <begin position="1116"/>
        <end position="1233"/>
    </location>
</feature>
<keyword evidence="5" id="KW-0804">Transcription</keyword>
<feature type="compositionally biased region" description="Low complexity" evidence="7">
    <location>
        <begin position="18"/>
        <end position="33"/>
    </location>
</feature>
<dbReference type="InterPro" id="IPR046341">
    <property type="entry name" value="SET_dom_sf"/>
</dbReference>
<dbReference type="PROSITE" id="PS50280">
    <property type="entry name" value="SET"/>
    <property type="match status" value="1"/>
</dbReference>
<dbReference type="Pfam" id="PF00856">
    <property type="entry name" value="SET"/>
    <property type="match status" value="1"/>
</dbReference>
<dbReference type="GO" id="GO:0140951">
    <property type="term" value="F:histone H3K27 trimethyltransferase activity"/>
    <property type="evidence" value="ECO:0007669"/>
    <property type="project" value="UniProtKB-EC"/>
</dbReference>
<proteinExistence type="predicted"/>
<feature type="compositionally biased region" description="Basic and acidic residues" evidence="7">
    <location>
        <begin position="1394"/>
        <end position="1409"/>
    </location>
</feature>
<dbReference type="Proteomes" id="UP000660729">
    <property type="component" value="Unassembled WGS sequence"/>
</dbReference>
<accession>A0A8H6RIJ3</accession>
<dbReference type="GO" id="GO:0005634">
    <property type="term" value="C:nucleus"/>
    <property type="evidence" value="ECO:0007669"/>
    <property type="project" value="TreeGrafter"/>
</dbReference>
<dbReference type="PROSITE" id="PS51633">
    <property type="entry name" value="CXC"/>
    <property type="match status" value="1"/>
</dbReference>
<evidence type="ECO:0000256" key="1">
    <source>
        <dbReference type="ARBA" id="ARBA00022603"/>
    </source>
</evidence>